<evidence type="ECO:0000313" key="3">
    <source>
        <dbReference type="EMBL" id="KAF4087172.1"/>
    </source>
</evidence>
<feature type="coiled-coil region" evidence="2">
    <location>
        <begin position="257"/>
        <end position="353"/>
    </location>
</feature>
<keyword evidence="1 2" id="KW-0175">Coiled coil</keyword>
<accession>A0A7J6AWC9</accession>
<dbReference type="AlphaFoldDB" id="A0A7J6AWC9"/>
<dbReference type="PANTHER" id="PTHR34768:SF2">
    <property type="entry name" value="COILED-COIL DOMAIN CONTAINING 89"/>
    <property type="match status" value="1"/>
</dbReference>
<evidence type="ECO:0000256" key="1">
    <source>
        <dbReference type="ARBA" id="ARBA00023054"/>
    </source>
</evidence>
<evidence type="ECO:0008006" key="5">
    <source>
        <dbReference type="Google" id="ProtNLM"/>
    </source>
</evidence>
<dbReference type="InterPro" id="IPR043450">
    <property type="entry name" value="CCDC89-like"/>
</dbReference>
<sequence>MSVTTANRRAAEELRSLHDMASSQRNQEYVKPIITGTKQDMDDGHQVLEKLRGLSQEERTEEGMLRSRIDEQSSLICMLKQRADDMLLRCQALERVNTELHDLQVHVQMELQNEREKSEQLEQRFMDLAANHTELINFKDEYKRKNAELIKENKRLREENEKLFSKELQEKEETIHKLSKELCDLREKHRQAENEYQDKATVSQMKLKELMDLQQNKEATLQDKLHNTQKELKTAVDMHAEMVLKLKQSQERRTMKEREAEVRFEALQKEKDELLELSMQRGKIIQDKQEEIQELEKKKSVVENARQEAEDRFEREAAAVNAELRVKQLQHALDKAEKTCTDLKKEFEAYKKYINDLLAQEKELNAKLRHMIN</sequence>
<feature type="coiled-coil region" evidence="2">
    <location>
        <begin position="104"/>
        <end position="231"/>
    </location>
</feature>
<evidence type="ECO:0000256" key="2">
    <source>
        <dbReference type="SAM" id="Coils"/>
    </source>
</evidence>
<dbReference type="Proteomes" id="UP000593565">
    <property type="component" value="Unassembled WGS sequence"/>
</dbReference>
<dbReference type="PANTHER" id="PTHR34768">
    <property type="entry name" value="COILED-COIL DOMAIN-CONTAINING PROTEIN 89"/>
    <property type="match status" value="1"/>
</dbReference>
<protein>
    <recommendedName>
        <fullName evidence="5">Coiled-coil domain-containing protein 89</fullName>
    </recommendedName>
</protein>
<keyword evidence="4" id="KW-1185">Reference proteome</keyword>
<comment type="caution">
    <text evidence="3">The sequence shown here is derived from an EMBL/GenBank/DDBJ whole genome shotgun (WGS) entry which is preliminary data.</text>
</comment>
<gene>
    <name evidence="3" type="ORF">AMELA_G00092120</name>
</gene>
<name>A0A7J6AWC9_AMEME</name>
<reference evidence="3 4" key="1">
    <citation type="submission" date="2020-02" db="EMBL/GenBank/DDBJ databases">
        <title>A chromosome-scale genome assembly of the black bullhead catfish (Ameiurus melas).</title>
        <authorList>
            <person name="Wen M."/>
            <person name="Zham M."/>
            <person name="Cabau C."/>
            <person name="Klopp C."/>
            <person name="Donnadieu C."/>
            <person name="Roques C."/>
            <person name="Bouchez O."/>
            <person name="Lampietro C."/>
            <person name="Jouanno E."/>
            <person name="Herpin A."/>
            <person name="Louis A."/>
            <person name="Berthelot C."/>
            <person name="Parey E."/>
            <person name="Roest-Crollius H."/>
            <person name="Braasch I."/>
            <person name="Postlethwait J."/>
            <person name="Robinson-Rechavi M."/>
            <person name="Echchiki A."/>
            <person name="Begum T."/>
            <person name="Montfort J."/>
            <person name="Schartl M."/>
            <person name="Bobe J."/>
            <person name="Guiguen Y."/>
        </authorList>
    </citation>
    <scope>NUCLEOTIDE SEQUENCE [LARGE SCALE GENOMIC DNA]</scope>
    <source>
        <strain evidence="3">M_S1</strain>
        <tissue evidence="3">Blood</tissue>
    </source>
</reference>
<evidence type="ECO:0000313" key="4">
    <source>
        <dbReference type="Proteomes" id="UP000593565"/>
    </source>
</evidence>
<proteinExistence type="predicted"/>
<dbReference type="EMBL" id="JAAGNN010000007">
    <property type="protein sequence ID" value="KAF4087172.1"/>
    <property type="molecule type" value="Genomic_DNA"/>
</dbReference>
<organism evidence="3 4">
    <name type="scientific">Ameiurus melas</name>
    <name type="common">Black bullhead</name>
    <name type="synonym">Silurus melas</name>
    <dbReference type="NCBI Taxonomy" id="219545"/>
    <lineage>
        <taxon>Eukaryota</taxon>
        <taxon>Metazoa</taxon>
        <taxon>Chordata</taxon>
        <taxon>Craniata</taxon>
        <taxon>Vertebrata</taxon>
        <taxon>Euteleostomi</taxon>
        <taxon>Actinopterygii</taxon>
        <taxon>Neopterygii</taxon>
        <taxon>Teleostei</taxon>
        <taxon>Ostariophysi</taxon>
        <taxon>Siluriformes</taxon>
        <taxon>Ictaluridae</taxon>
        <taxon>Ameiurus</taxon>
    </lineage>
</organism>